<dbReference type="InterPro" id="IPR002913">
    <property type="entry name" value="START_lipid-bd_dom"/>
</dbReference>
<feature type="region of interest" description="Disordered" evidence="1">
    <location>
        <begin position="313"/>
        <end position="352"/>
    </location>
</feature>
<feature type="compositionally biased region" description="Polar residues" evidence="1">
    <location>
        <begin position="396"/>
        <end position="441"/>
    </location>
</feature>
<feature type="compositionally biased region" description="Basic and acidic residues" evidence="1">
    <location>
        <begin position="468"/>
        <end position="491"/>
    </location>
</feature>
<feature type="compositionally biased region" description="Polar residues" evidence="1">
    <location>
        <begin position="454"/>
        <end position="467"/>
    </location>
</feature>
<feature type="region of interest" description="Disordered" evidence="1">
    <location>
        <begin position="695"/>
        <end position="743"/>
    </location>
</feature>
<evidence type="ECO:0000313" key="4">
    <source>
        <dbReference type="Proteomes" id="UP000683360"/>
    </source>
</evidence>
<comment type="caution">
    <text evidence="3">The sequence shown here is derived from an EMBL/GenBank/DDBJ whole genome shotgun (WGS) entry which is preliminary data.</text>
</comment>
<protein>
    <recommendedName>
        <fullName evidence="2">START domain-containing protein</fullName>
    </recommendedName>
</protein>
<evidence type="ECO:0000313" key="3">
    <source>
        <dbReference type="EMBL" id="CAG2225961.1"/>
    </source>
</evidence>
<keyword evidence="4" id="KW-1185">Reference proteome</keyword>
<dbReference type="PROSITE" id="PS50848">
    <property type="entry name" value="START"/>
    <property type="match status" value="1"/>
</dbReference>
<evidence type="ECO:0000259" key="2">
    <source>
        <dbReference type="PROSITE" id="PS50848"/>
    </source>
</evidence>
<evidence type="ECO:0000256" key="1">
    <source>
        <dbReference type="SAM" id="MobiDB-lite"/>
    </source>
</evidence>
<feature type="compositionally biased region" description="Polar residues" evidence="1">
    <location>
        <begin position="732"/>
        <end position="743"/>
    </location>
</feature>
<accession>A0A8S3SXX4</accession>
<dbReference type="Gene3D" id="3.30.530.20">
    <property type="match status" value="1"/>
</dbReference>
<proteinExistence type="predicted"/>
<dbReference type="OrthoDB" id="3176171at2759"/>
<dbReference type="InterPro" id="IPR023393">
    <property type="entry name" value="START-like_dom_sf"/>
</dbReference>
<dbReference type="GO" id="GO:0008289">
    <property type="term" value="F:lipid binding"/>
    <property type="evidence" value="ECO:0007669"/>
    <property type="project" value="InterPro"/>
</dbReference>
<dbReference type="Proteomes" id="UP000683360">
    <property type="component" value="Unassembled WGS sequence"/>
</dbReference>
<dbReference type="EMBL" id="CAJPWZ010001865">
    <property type="protein sequence ID" value="CAG2225961.1"/>
    <property type="molecule type" value="Genomic_DNA"/>
</dbReference>
<gene>
    <name evidence="3" type="ORF">MEDL_39109</name>
</gene>
<dbReference type="SUPFAM" id="SSF55961">
    <property type="entry name" value="Bet v1-like"/>
    <property type="match status" value="1"/>
</dbReference>
<sequence>MMYLFLVSAFAILTCVVLILFLKFSSDKQHQQQQSNEIKIDAVTFLRSVRSTKPFPISSALGWKVYCLCTDTRIWRRNIIVDNGGNRIQILGCYVKLPAPVQVVSKVLKDVTQFVEWRPGVESTSPCVNGSSKEYRNVSHDLINIVTANQKLSKYSVVVEQQNIERFWKREDNGCFWLLESSDRGLLLYILQPVEDVDSSCLTIVSHFTFPVTLQDSAATISSYAQSIKDYMFYRKMKVTPLLNFHIPQNMAVIGAKEAVVISTGMDDLLDSSTYSTSDDENSDSFYKKFEGLHPREKHKILEKSNFILHVNSHDQRLRSQSDTNTGDDKTNVVKQRSSTLPKDAKSCRADQNKISTKSLSLERKVHNMKIDLDSSKSSVDDNVFIDDSAQNVRNTQNDSQFSLKSDNTPSTVIPQTLPTQNGALNTRNNVPSPQKESSSKLPHIMEKEPSDDSIITQNKNQGAEQKNGSKKEKVSGIDSDHQNMSEDQKVKPQTQKLSSPDDIRYITLANQSAADLLGEYFQVSNIDLKKPVSQQTAISGGWGFCGLENDVVILKKTPADGSNIFSYMGKGLIHASPQTVLETVKNPRTKFTYDETLKTERQDGDKFVLANSSVEYGLPVPVGVQRAQMLPSGWVIEPVQKEKKMYSMVTYIIQVDFGTAKSSMDKPPVDELVSKQALSIAFLRQFLKPAKWISRQQSSPVPRQQPSPTSKNKSSTSNQQSSPVVRQRQVTALSRTQSNPVT</sequence>
<feature type="compositionally biased region" description="Basic and acidic residues" evidence="1">
    <location>
        <begin position="343"/>
        <end position="352"/>
    </location>
</feature>
<name>A0A8S3SXX4_MYTED</name>
<dbReference type="AlphaFoldDB" id="A0A8S3SXX4"/>
<feature type="region of interest" description="Disordered" evidence="1">
    <location>
        <begin position="396"/>
        <end position="499"/>
    </location>
</feature>
<feature type="compositionally biased region" description="Low complexity" evidence="1">
    <location>
        <begin position="695"/>
        <end position="731"/>
    </location>
</feature>
<feature type="domain" description="START" evidence="2">
    <location>
        <begin position="543"/>
        <end position="675"/>
    </location>
</feature>
<reference evidence="3" key="1">
    <citation type="submission" date="2021-03" db="EMBL/GenBank/DDBJ databases">
        <authorList>
            <person name="Bekaert M."/>
        </authorList>
    </citation>
    <scope>NUCLEOTIDE SEQUENCE</scope>
</reference>
<dbReference type="Pfam" id="PF01852">
    <property type="entry name" value="START"/>
    <property type="match status" value="1"/>
</dbReference>
<organism evidence="3 4">
    <name type="scientific">Mytilus edulis</name>
    <name type="common">Blue mussel</name>
    <dbReference type="NCBI Taxonomy" id="6550"/>
    <lineage>
        <taxon>Eukaryota</taxon>
        <taxon>Metazoa</taxon>
        <taxon>Spiralia</taxon>
        <taxon>Lophotrochozoa</taxon>
        <taxon>Mollusca</taxon>
        <taxon>Bivalvia</taxon>
        <taxon>Autobranchia</taxon>
        <taxon>Pteriomorphia</taxon>
        <taxon>Mytilida</taxon>
        <taxon>Mytiloidea</taxon>
        <taxon>Mytilidae</taxon>
        <taxon>Mytilinae</taxon>
        <taxon>Mytilus</taxon>
    </lineage>
</organism>